<comment type="caution">
    <text evidence="1">The sequence shown here is derived from an EMBL/GenBank/DDBJ whole genome shotgun (WGS) entry which is preliminary data.</text>
</comment>
<reference evidence="1 2" key="1">
    <citation type="submission" date="2021-06" db="EMBL/GenBank/DDBJ databases">
        <title>Caerostris darwini draft genome.</title>
        <authorList>
            <person name="Kono N."/>
            <person name="Arakawa K."/>
        </authorList>
    </citation>
    <scope>NUCLEOTIDE SEQUENCE [LARGE SCALE GENOMIC DNA]</scope>
</reference>
<keyword evidence="2" id="KW-1185">Reference proteome</keyword>
<proteinExistence type="predicted"/>
<dbReference type="EMBL" id="BPLQ01005375">
    <property type="protein sequence ID" value="GIY14528.1"/>
    <property type="molecule type" value="Genomic_DNA"/>
</dbReference>
<evidence type="ECO:0000313" key="2">
    <source>
        <dbReference type="Proteomes" id="UP001054837"/>
    </source>
</evidence>
<name>A0AAV4QWW1_9ARAC</name>
<dbReference type="Proteomes" id="UP001054837">
    <property type="component" value="Unassembled WGS sequence"/>
</dbReference>
<sequence>MTSSLEVPSTSQPTSPPVNMARAISYAPVTRREGGIAQHLNPLLHFTGGERFNYVEIFLVNSPLTHVDLKFTVLKNGILFPRTWFEISTELLEMVEEGKKCSHLLCQLKFETNVLCVG</sequence>
<evidence type="ECO:0000313" key="1">
    <source>
        <dbReference type="EMBL" id="GIY14528.1"/>
    </source>
</evidence>
<protein>
    <submittedName>
        <fullName evidence="1">Uncharacterized protein</fullName>
    </submittedName>
</protein>
<organism evidence="1 2">
    <name type="scientific">Caerostris darwini</name>
    <dbReference type="NCBI Taxonomy" id="1538125"/>
    <lineage>
        <taxon>Eukaryota</taxon>
        <taxon>Metazoa</taxon>
        <taxon>Ecdysozoa</taxon>
        <taxon>Arthropoda</taxon>
        <taxon>Chelicerata</taxon>
        <taxon>Arachnida</taxon>
        <taxon>Araneae</taxon>
        <taxon>Araneomorphae</taxon>
        <taxon>Entelegynae</taxon>
        <taxon>Araneoidea</taxon>
        <taxon>Araneidae</taxon>
        <taxon>Caerostris</taxon>
    </lineage>
</organism>
<dbReference type="AlphaFoldDB" id="A0AAV4QWW1"/>
<accession>A0AAV4QWW1</accession>
<gene>
    <name evidence="1" type="ORF">CDAR_184471</name>
</gene>